<feature type="region of interest" description="Disordered" evidence="5">
    <location>
        <begin position="1787"/>
        <end position="1810"/>
    </location>
</feature>
<feature type="compositionally biased region" description="Pro residues" evidence="5">
    <location>
        <begin position="2246"/>
        <end position="2263"/>
    </location>
</feature>
<feature type="region of interest" description="Disordered" evidence="5">
    <location>
        <begin position="756"/>
        <end position="785"/>
    </location>
</feature>
<dbReference type="Pfam" id="PF00307">
    <property type="entry name" value="CH"/>
    <property type="match status" value="1"/>
</dbReference>
<evidence type="ECO:0000256" key="2">
    <source>
        <dbReference type="ARBA" id="ARBA00022553"/>
    </source>
</evidence>
<gene>
    <name evidence="8" type="ORF">AAFF_G00312180</name>
</gene>
<feature type="region of interest" description="Disordered" evidence="5">
    <location>
        <begin position="1089"/>
        <end position="1115"/>
    </location>
</feature>
<feature type="compositionally biased region" description="Low complexity" evidence="5">
    <location>
        <begin position="2007"/>
        <end position="2047"/>
    </location>
</feature>
<feature type="compositionally biased region" description="Pro residues" evidence="5">
    <location>
        <begin position="554"/>
        <end position="567"/>
    </location>
</feature>
<dbReference type="PROSITE" id="PS51840">
    <property type="entry name" value="C2_NT"/>
    <property type="match status" value="1"/>
</dbReference>
<evidence type="ECO:0008006" key="10">
    <source>
        <dbReference type="Google" id="ProtNLM"/>
    </source>
</evidence>
<feature type="compositionally biased region" description="Basic and acidic residues" evidence="5">
    <location>
        <begin position="1327"/>
        <end position="1344"/>
    </location>
</feature>
<dbReference type="Proteomes" id="UP001221898">
    <property type="component" value="Unassembled WGS sequence"/>
</dbReference>
<feature type="compositionally biased region" description="Low complexity" evidence="5">
    <location>
        <begin position="1526"/>
        <end position="1542"/>
    </location>
</feature>
<evidence type="ECO:0000313" key="9">
    <source>
        <dbReference type="Proteomes" id="UP001221898"/>
    </source>
</evidence>
<dbReference type="PROSITE" id="PS50021">
    <property type="entry name" value="CH"/>
    <property type="match status" value="1"/>
</dbReference>
<feature type="region of interest" description="Disordered" evidence="5">
    <location>
        <begin position="497"/>
        <end position="543"/>
    </location>
</feature>
<feature type="compositionally biased region" description="Polar residues" evidence="5">
    <location>
        <begin position="1793"/>
        <end position="1810"/>
    </location>
</feature>
<evidence type="ECO:0000256" key="1">
    <source>
        <dbReference type="ARBA" id="ARBA00004177"/>
    </source>
</evidence>
<keyword evidence="2" id="KW-0597">Phosphoprotein</keyword>
<dbReference type="FunFam" id="1.10.418.10:FF:000023">
    <property type="entry name" value="EH domain-binding protein 1 isoform X1"/>
    <property type="match status" value="1"/>
</dbReference>
<reference evidence="8" key="1">
    <citation type="journal article" date="2023" name="Science">
        <title>Genome structures resolve the early diversification of teleost fishes.</title>
        <authorList>
            <person name="Parey E."/>
            <person name="Louis A."/>
            <person name="Montfort J."/>
            <person name="Bouchez O."/>
            <person name="Roques C."/>
            <person name="Iampietro C."/>
            <person name="Lluch J."/>
            <person name="Castinel A."/>
            <person name="Donnadieu C."/>
            <person name="Desvignes T."/>
            <person name="Floi Bucao C."/>
            <person name="Jouanno E."/>
            <person name="Wen M."/>
            <person name="Mejri S."/>
            <person name="Dirks R."/>
            <person name="Jansen H."/>
            <person name="Henkel C."/>
            <person name="Chen W.J."/>
            <person name="Zahm M."/>
            <person name="Cabau C."/>
            <person name="Klopp C."/>
            <person name="Thompson A.W."/>
            <person name="Robinson-Rechavi M."/>
            <person name="Braasch I."/>
            <person name="Lecointre G."/>
            <person name="Bobe J."/>
            <person name="Postlethwait J.H."/>
            <person name="Berthelot C."/>
            <person name="Roest Crollius H."/>
            <person name="Guiguen Y."/>
        </authorList>
    </citation>
    <scope>NUCLEOTIDE SEQUENCE</scope>
    <source>
        <strain evidence="8">NC1722</strain>
    </source>
</reference>
<feature type="compositionally biased region" description="Polar residues" evidence="5">
    <location>
        <begin position="978"/>
        <end position="997"/>
    </location>
</feature>
<proteinExistence type="predicted"/>
<feature type="compositionally biased region" description="Pro residues" evidence="5">
    <location>
        <begin position="844"/>
        <end position="861"/>
    </location>
</feature>
<feature type="compositionally biased region" description="Low complexity" evidence="5">
    <location>
        <begin position="757"/>
        <end position="767"/>
    </location>
</feature>
<feature type="compositionally biased region" description="Polar residues" evidence="5">
    <location>
        <begin position="273"/>
        <end position="302"/>
    </location>
</feature>
<feature type="region of interest" description="Disordered" evidence="5">
    <location>
        <begin position="2000"/>
        <end position="2050"/>
    </location>
</feature>
<comment type="caution">
    <text evidence="8">The sequence shown here is derived from an EMBL/GenBank/DDBJ whole genome shotgun (WGS) entry which is preliminary data.</text>
</comment>
<feature type="region of interest" description="Disordered" evidence="5">
    <location>
        <begin position="814"/>
        <end position="1032"/>
    </location>
</feature>
<feature type="compositionally biased region" description="Basic and acidic residues" evidence="5">
    <location>
        <begin position="1604"/>
        <end position="1613"/>
    </location>
</feature>
<dbReference type="GO" id="GO:0005768">
    <property type="term" value="C:endosome"/>
    <property type="evidence" value="ECO:0007669"/>
    <property type="project" value="UniProtKB-SubCell"/>
</dbReference>
<organism evidence="8 9">
    <name type="scientific">Aldrovandia affinis</name>
    <dbReference type="NCBI Taxonomy" id="143900"/>
    <lineage>
        <taxon>Eukaryota</taxon>
        <taxon>Metazoa</taxon>
        <taxon>Chordata</taxon>
        <taxon>Craniata</taxon>
        <taxon>Vertebrata</taxon>
        <taxon>Euteleostomi</taxon>
        <taxon>Actinopterygii</taxon>
        <taxon>Neopterygii</taxon>
        <taxon>Teleostei</taxon>
        <taxon>Notacanthiformes</taxon>
        <taxon>Halosauridae</taxon>
        <taxon>Aldrovandia</taxon>
    </lineage>
</organism>
<name>A0AAD7SNG1_9TELE</name>
<feature type="compositionally biased region" description="Basic and acidic residues" evidence="5">
    <location>
        <begin position="1275"/>
        <end position="1284"/>
    </location>
</feature>
<feature type="compositionally biased region" description="Polar residues" evidence="5">
    <location>
        <begin position="406"/>
        <end position="418"/>
    </location>
</feature>
<evidence type="ECO:0000256" key="3">
    <source>
        <dbReference type="ARBA" id="ARBA00022753"/>
    </source>
</evidence>
<feature type="region of interest" description="Disordered" evidence="5">
    <location>
        <begin position="182"/>
        <end position="351"/>
    </location>
</feature>
<keyword evidence="3" id="KW-0967">Endosome</keyword>
<feature type="region of interest" description="Disordered" evidence="5">
    <location>
        <begin position="1124"/>
        <end position="1143"/>
    </location>
</feature>
<dbReference type="EMBL" id="JAINUG010000046">
    <property type="protein sequence ID" value="KAJ8405781.1"/>
    <property type="molecule type" value="Genomic_DNA"/>
</dbReference>
<feature type="compositionally biased region" description="Pro residues" evidence="5">
    <location>
        <begin position="1955"/>
        <end position="1971"/>
    </location>
</feature>
<feature type="region of interest" description="Disordered" evidence="5">
    <location>
        <begin position="1927"/>
        <end position="1979"/>
    </location>
</feature>
<feature type="compositionally biased region" description="Low complexity" evidence="5">
    <location>
        <begin position="200"/>
        <end position="212"/>
    </location>
</feature>
<accession>A0AAD7SNG1</accession>
<feature type="compositionally biased region" description="Basic and acidic residues" evidence="5">
    <location>
        <begin position="772"/>
        <end position="785"/>
    </location>
</feature>
<feature type="compositionally biased region" description="Basic and acidic residues" evidence="5">
    <location>
        <begin position="1584"/>
        <end position="1596"/>
    </location>
</feature>
<evidence type="ECO:0000256" key="4">
    <source>
        <dbReference type="ARBA" id="ARBA00023054"/>
    </source>
</evidence>
<feature type="compositionally biased region" description="Basic and acidic residues" evidence="5">
    <location>
        <begin position="1634"/>
        <end position="1643"/>
    </location>
</feature>
<protein>
    <recommendedName>
        <fullName evidence="10">EH domain-binding protein 1-like protein 1</fullName>
    </recommendedName>
</protein>
<feature type="domain" description="C2 NT-type" evidence="7">
    <location>
        <begin position="8"/>
        <end position="157"/>
    </location>
</feature>
<feature type="region of interest" description="Disordered" evidence="5">
    <location>
        <begin position="375"/>
        <end position="434"/>
    </location>
</feature>
<feature type="region of interest" description="Disordered" evidence="5">
    <location>
        <begin position="2198"/>
        <end position="2263"/>
    </location>
</feature>
<dbReference type="Pfam" id="PF10358">
    <property type="entry name" value="NT-C2"/>
    <property type="match status" value="1"/>
</dbReference>
<comment type="subcellular location">
    <subcellularLocation>
        <location evidence="1">Endosome</location>
    </subcellularLocation>
</comment>
<evidence type="ECO:0000259" key="7">
    <source>
        <dbReference type="PROSITE" id="PS51840"/>
    </source>
</evidence>
<feature type="region of interest" description="Disordered" evidence="5">
    <location>
        <begin position="1174"/>
        <end position="1216"/>
    </location>
</feature>
<feature type="compositionally biased region" description="Basic and acidic residues" evidence="5">
    <location>
        <begin position="1359"/>
        <end position="1377"/>
    </location>
</feature>
<feature type="domain" description="Calponin-homology (CH)" evidence="6">
    <location>
        <begin position="2052"/>
        <end position="2157"/>
    </location>
</feature>
<feature type="region of interest" description="Disordered" evidence="5">
    <location>
        <begin position="1267"/>
        <end position="1750"/>
    </location>
</feature>
<sequence>MTSVWKRLQRVGKKASKFQFVASYQELIVECTKKWQPDKLRVVWTRRNRRICSKLHGWQPGIKNPYRGMVVWPVPENVDITVTLFKDPNADVFEDKDWTFVIENETKGHRKVLASVDVNMKKFASSTPTQVDLTLKLKPLSVKVVEATLKLSLSCVFLREGKATDEDMQSLASLMSVKPTDIGNLDDFNESDEDEDKRASAGASSVAAAPLAPMRRVRDQECKPPVVPSPLGKVPLSLGRKPSGVQCGPWPDSGPPVGSVAPAFPQPGLSRPVPTSNVLPASPPASQTACLSSAHSNVWGPQSTPSVPATPSSATSSPVGALAPAPLWPKTTLSRPVPATSAGPSTAPHTELQRDLNMLTEKDFPSSADQCVKPAVALAPPPVQSTAKPRPLSLSRLDDTRHSPRTAGSISIASQLRRPTTERPPLVKPIPTFAPGANQRKVPVAGLGLVAAKTDAGPESVAALPSGPRPASVPGSPTGLAVSEELEVEEKLIEAVPPPWPFSSPKLPEAPSAPAQRPVTKTTQPFIAEKPPLAEAEPDLEDTAIGNLTEWKLAPPPEPRPSPPVPAEMPFVAEKPPLAEPESDLEEVANENAPEAANEKVRDTAIENVPETANEKVRDTTTENVPVTANKKVRDTTTENVPVTANKKVRDTTTENVPVTANEKARDTATENVPETTNEKVRDTATENVPMTANEKVRDTATENVPETTNEKVRDTATENVPMTANEKVRDTTTENVPMTANEKVRDTATENVPMTANENAPEAANESVQKTVKEREELRIDPTISEERPLLENKVVDTEQELKRVPVKGVAAVVGQRDGGPQRSSPDPPLSPAGDSAGDPQQAPSPQPSPDRGSPTPPEWPALYITETAEENGKGREAQEAQSHRGALAQAESPLWAALGGGAGPEAGGRSCREPGGAGGAGPGERPSGQKVDKHGPEKCDKPEAHPGDQEVRLSPPSPQPPPMQAYTPPLQEAGSDITTDVQTTELSTPSETPQTGLVVKPSLVLSEGVASADKHLSNEWQAASEQPHTLSDAESPLWAVLVGSGVEKKKMAVVTMGLAQPEEDTLDGGGKRPSWAEADFPLEKEAAETLQEGRGPESPPSKAGLPPSEGRKSVALEEQVKEKVSGVQVVDDQGPVAPGQEEESMGFMRILVGVLHKGYETMAAMLQPYSPEAVSDGAEKPKETDSGGTGPSQPCPPPLLEALCSSPEGLPALSQEPLKTEDSFLVGEMPQYEENENGTESPAGEEVPTLSLVECLRLAAMEQSIRGATKASEQSEEKEKVLTRTSSRTGQKKEQLSSPLPDEGRKEEPVIAKGQSRIKKLPPSTERDVEKASREECREKNKTGPPLTTDRTVATETQREKKFKEKEVETKRGLVSDDLQEEEMEFEAGEEDMGTVWLSSLYMDGGPPEAPFALSSAPQAAADSGDPTPQQPPPEALQPKVEKLGSRGPTPDVLRDVVTQRVLPMPETKEVVPPRRRKQKEPISPVPLQEVGMPEGIEQAPVPAPTASELVPLHHSKRKPFSLPAPQEPEVVTQEQEVAPDSTDRSTTAVTEPVPLQHAKKDPLTAEVEGRAKKGVVTVEKGGGDKRCPADRTSLESPGATEEQRDLKEAVSEEDVSFSSVVPWPLPPPPEPPHREHKPSEGEGESLPLAESLQVEEKNHTDSLGPLLHPRKHLISSFPDHAQPLDSAPPSLSDTPDIKPSANQEKVPATTAIESVLPMHPPLIPHKESTGLTNRIGSPVPDANEGVTLSHQAGDLGACENGLDKASETPVYPPVVADMLASDGKLKETNDPPTTITPSPDQSQEVLTPETNLEVVPASAANESLPSSGSAVGEGEVLREKRQLTDTANQEQLEEASNQLLHTPLPPAQEGCPLLRVRAEGANQKDREPERKLSTVAEEEEVCFGVGQEEIPVCAVQALDEGSEAQLVKDEASDLPVPARRVKKRPTSTPSPGDTPAPTPGPSDTPIPAPDTLVPPRRAKKKIFPPAELLQEYDLAAEGEEERAGTGSAQEISSSPLSADLSPPSADQAPPSADQAPPSADQAPPNTDLVTSSLSLLEWCQEVTQGYKGVKVTNFSTSWRNGLAFCAILHHFCPDKIKYDTLDPYDIKFNNKKAFDGFAALGISRLMEPSDMVLLSVPDRLIVLTYLSQIRTHFTGQELSVLQIEHNSSQSSYAVGGPREASDPDAERRYCAERLQAGALETNGKAAERDGRSNGSLVPPPRTKRHLKAEEESGGAATSGTQSPVPPPALTPPGPSPASAT</sequence>
<dbReference type="SUPFAM" id="SSF47576">
    <property type="entry name" value="Calponin-homology domain, CH-domain"/>
    <property type="match status" value="1"/>
</dbReference>
<dbReference type="InterPro" id="IPR050540">
    <property type="entry name" value="F-actin_Monoox_Mical"/>
</dbReference>
<evidence type="ECO:0000256" key="5">
    <source>
        <dbReference type="SAM" id="MobiDB-lite"/>
    </source>
</evidence>
<evidence type="ECO:0000259" key="6">
    <source>
        <dbReference type="PROSITE" id="PS50021"/>
    </source>
</evidence>
<feature type="compositionally biased region" description="Basic and acidic residues" evidence="5">
    <location>
        <begin position="932"/>
        <end position="953"/>
    </location>
</feature>
<dbReference type="InterPro" id="IPR036872">
    <property type="entry name" value="CH_dom_sf"/>
</dbReference>
<feature type="region of interest" description="Disordered" evidence="5">
    <location>
        <begin position="579"/>
        <end position="642"/>
    </location>
</feature>
<feature type="region of interest" description="Disordered" evidence="5">
    <location>
        <begin position="551"/>
        <end position="570"/>
    </location>
</feature>
<feature type="compositionally biased region" description="Basic and acidic residues" evidence="5">
    <location>
        <begin position="872"/>
        <end position="884"/>
    </location>
</feature>
<dbReference type="PANTHER" id="PTHR23167:SF42">
    <property type="entry name" value="EH DOMAIN-BINDING PROTEIN 1-LIKE PROTEIN 1"/>
    <property type="match status" value="1"/>
</dbReference>
<feature type="compositionally biased region" description="Low complexity" evidence="5">
    <location>
        <begin position="303"/>
        <end position="319"/>
    </location>
</feature>
<dbReference type="PANTHER" id="PTHR23167">
    <property type="entry name" value="CALPONIN HOMOLOGY DOMAIN-CONTAINING PROTEIN DDB_G0272472-RELATED"/>
    <property type="match status" value="1"/>
</dbReference>
<dbReference type="InterPro" id="IPR001715">
    <property type="entry name" value="CH_dom"/>
</dbReference>
<dbReference type="InterPro" id="IPR019448">
    <property type="entry name" value="NT-C2"/>
</dbReference>
<keyword evidence="4" id="KW-0175">Coiled coil</keyword>
<feature type="compositionally biased region" description="Basic and acidic residues" evidence="5">
    <location>
        <begin position="1561"/>
        <end position="1574"/>
    </location>
</feature>
<dbReference type="Gene3D" id="1.10.418.10">
    <property type="entry name" value="Calponin-like domain"/>
    <property type="match status" value="1"/>
</dbReference>
<feature type="compositionally biased region" description="Acidic residues" evidence="5">
    <location>
        <begin position="1380"/>
        <end position="1395"/>
    </location>
</feature>
<feature type="compositionally biased region" description="Polar residues" evidence="5">
    <location>
        <begin position="1020"/>
        <end position="1031"/>
    </location>
</feature>
<keyword evidence="9" id="KW-1185">Reference proteome</keyword>
<dbReference type="SMART" id="SM00033">
    <property type="entry name" value="CH"/>
    <property type="match status" value="1"/>
</dbReference>
<evidence type="ECO:0000313" key="8">
    <source>
        <dbReference type="EMBL" id="KAJ8405781.1"/>
    </source>
</evidence>